<evidence type="ECO:0000256" key="5">
    <source>
        <dbReference type="ARBA" id="ARBA00022597"/>
    </source>
</evidence>
<evidence type="ECO:0000256" key="3">
    <source>
        <dbReference type="ARBA" id="ARBA00022448"/>
    </source>
</evidence>
<evidence type="ECO:0000259" key="10">
    <source>
        <dbReference type="PROSITE" id="PS50850"/>
    </source>
</evidence>
<dbReference type="Proteomes" id="UP001387100">
    <property type="component" value="Unassembled WGS sequence"/>
</dbReference>
<proteinExistence type="inferred from homology"/>
<dbReference type="Gene3D" id="1.20.1250.20">
    <property type="entry name" value="MFS general substrate transporter like domains"/>
    <property type="match status" value="2"/>
</dbReference>
<name>A0ABU8RKY8_9ACTN</name>
<keyword evidence="4" id="KW-1003">Cell membrane</keyword>
<feature type="transmembrane region" description="Helical" evidence="9">
    <location>
        <begin position="298"/>
        <end position="319"/>
    </location>
</feature>
<reference evidence="11 12" key="1">
    <citation type="journal article" date="2017" name="Int. J. Syst. Evol. Microbiol.">
        <title>Pseudokineococcus basanitobsidens sp. nov., isolated from volcanic rock.</title>
        <authorList>
            <person name="Lee D.W."/>
            <person name="Park M.Y."/>
            <person name="Kim J.J."/>
            <person name="Kim B.S."/>
        </authorList>
    </citation>
    <scope>NUCLEOTIDE SEQUENCE [LARGE SCALE GENOMIC DNA]</scope>
    <source>
        <strain evidence="11 12">DSM 103726</strain>
    </source>
</reference>
<sequence>MPARPARLLTSSAALLWGLQFAFLVPSLALLLVTLYDATPGEVGWVLAVYNGAGFVATLLLPAWADRRGDYLHPLGLCALLTVALAAVLAATTALPVAVAALLVLGAPAGVGVTLLFAHPRHAGAGADEVVRTRAVVSFAWVAGPPVATLLVGSLGDRAVLVALAVVAVLNLLTTLGLLARERRGRDAAAARAPAAQDGAPVTRAAVVLVVVAFVALQATNSSVVAVMTLFVTRDLGLDVVWAGIALGVSAGLEIPALLLAGRLSRRVPDLSLVVTGCLAGVAYYVAMALVGGPVALLLLQVLNAWFFAVVAGVGLALFQRVVPRPGLASGLYANTRRVGGVVSGPVIGVGASGSLGYGGVFALCAGLTVLALALVVLAARTSRPPAVATGTS</sequence>
<feature type="transmembrane region" description="Helical" evidence="9">
    <location>
        <begin position="159"/>
        <end position="180"/>
    </location>
</feature>
<feature type="transmembrane region" description="Helical" evidence="9">
    <location>
        <begin position="240"/>
        <end position="261"/>
    </location>
</feature>
<evidence type="ECO:0000256" key="4">
    <source>
        <dbReference type="ARBA" id="ARBA00022475"/>
    </source>
</evidence>
<feature type="transmembrane region" description="Helical" evidence="9">
    <location>
        <begin position="201"/>
        <end position="220"/>
    </location>
</feature>
<gene>
    <name evidence="11" type="ORF">WDZ17_10665</name>
</gene>
<protein>
    <submittedName>
        <fullName evidence="11">MFS transporter</fullName>
    </submittedName>
</protein>
<evidence type="ECO:0000313" key="12">
    <source>
        <dbReference type="Proteomes" id="UP001387100"/>
    </source>
</evidence>
<keyword evidence="8 9" id="KW-0472">Membrane</keyword>
<dbReference type="InterPro" id="IPR036259">
    <property type="entry name" value="MFS_trans_sf"/>
</dbReference>
<comment type="similarity">
    <text evidence="2">Belongs to the major facilitator superfamily. Set transporter family.</text>
</comment>
<dbReference type="PANTHER" id="PTHR23535:SF2">
    <property type="entry name" value="SUGAR EFFLUX TRANSPORTER A-RELATED"/>
    <property type="match status" value="1"/>
</dbReference>
<dbReference type="InterPro" id="IPR020846">
    <property type="entry name" value="MFS_dom"/>
</dbReference>
<keyword evidence="7 9" id="KW-1133">Transmembrane helix</keyword>
<evidence type="ECO:0000256" key="1">
    <source>
        <dbReference type="ARBA" id="ARBA00004651"/>
    </source>
</evidence>
<dbReference type="EMBL" id="JBBIAA010000011">
    <property type="protein sequence ID" value="MEJ5945752.1"/>
    <property type="molecule type" value="Genomic_DNA"/>
</dbReference>
<dbReference type="PROSITE" id="PS50850">
    <property type="entry name" value="MFS"/>
    <property type="match status" value="1"/>
</dbReference>
<dbReference type="RefSeq" id="WP_339575136.1">
    <property type="nucleotide sequence ID" value="NZ_JBBIAA010000011.1"/>
</dbReference>
<feature type="transmembrane region" description="Helical" evidence="9">
    <location>
        <begin position="273"/>
        <end position="292"/>
    </location>
</feature>
<evidence type="ECO:0000256" key="2">
    <source>
        <dbReference type="ARBA" id="ARBA00006523"/>
    </source>
</evidence>
<feature type="transmembrane region" description="Helical" evidence="9">
    <location>
        <begin position="130"/>
        <end position="153"/>
    </location>
</feature>
<evidence type="ECO:0000256" key="8">
    <source>
        <dbReference type="ARBA" id="ARBA00023136"/>
    </source>
</evidence>
<dbReference type="SUPFAM" id="SSF103473">
    <property type="entry name" value="MFS general substrate transporter"/>
    <property type="match status" value="1"/>
</dbReference>
<dbReference type="InterPro" id="IPR011701">
    <property type="entry name" value="MFS"/>
</dbReference>
<feature type="transmembrane region" description="Helical" evidence="9">
    <location>
        <begin position="71"/>
        <end position="91"/>
    </location>
</feature>
<keyword evidence="3" id="KW-0813">Transport</keyword>
<keyword evidence="12" id="KW-1185">Reference proteome</keyword>
<evidence type="ECO:0000256" key="6">
    <source>
        <dbReference type="ARBA" id="ARBA00022692"/>
    </source>
</evidence>
<comment type="caution">
    <text evidence="11">The sequence shown here is derived from an EMBL/GenBank/DDBJ whole genome shotgun (WGS) entry which is preliminary data.</text>
</comment>
<comment type="subcellular location">
    <subcellularLocation>
        <location evidence="1">Cell membrane</location>
        <topology evidence="1">Multi-pass membrane protein</topology>
    </subcellularLocation>
</comment>
<dbReference type="Pfam" id="PF07690">
    <property type="entry name" value="MFS_1"/>
    <property type="match status" value="1"/>
</dbReference>
<feature type="transmembrane region" description="Helical" evidence="9">
    <location>
        <begin position="45"/>
        <end position="64"/>
    </location>
</feature>
<accession>A0ABU8RKY8</accession>
<organism evidence="11 12">
    <name type="scientific">Pseudokineococcus basanitobsidens</name>
    <dbReference type="NCBI Taxonomy" id="1926649"/>
    <lineage>
        <taxon>Bacteria</taxon>
        <taxon>Bacillati</taxon>
        <taxon>Actinomycetota</taxon>
        <taxon>Actinomycetes</taxon>
        <taxon>Kineosporiales</taxon>
        <taxon>Kineosporiaceae</taxon>
        <taxon>Pseudokineococcus</taxon>
    </lineage>
</organism>
<keyword evidence="5" id="KW-0762">Sugar transport</keyword>
<evidence type="ECO:0000256" key="7">
    <source>
        <dbReference type="ARBA" id="ARBA00022989"/>
    </source>
</evidence>
<dbReference type="PANTHER" id="PTHR23535">
    <property type="entry name" value="SUGAR EFFLUX TRANSPORTER A-RELATED"/>
    <property type="match status" value="1"/>
</dbReference>
<evidence type="ECO:0000256" key="9">
    <source>
        <dbReference type="SAM" id="Phobius"/>
    </source>
</evidence>
<feature type="transmembrane region" description="Helical" evidence="9">
    <location>
        <begin position="339"/>
        <end position="355"/>
    </location>
</feature>
<feature type="transmembrane region" description="Helical" evidence="9">
    <location>
        <begin position="97"/>
        <end position="118"/>
    </location>
</feature>
<evidence type="ECO:0000313" key="11">
    <source>
        <dbReference type="EMBL" id="MEJ5945752.1"/>
    </source>
</evidence>
<keyword evidence="6 9" id="KW-0812">Transmembrane</keyword>
<feature type="domain" description="Major facilitator superfamily (MFS) profile" evidence="10">
    <location>
        <begin position="6"/>
        <end position="384"/>
    </location>
</feature>
<feature type="transmembrane region" description="Helical" evidence="9">
    <location>
        <begin position="361"/>
        <end position="380"/>
    </location>
</feature>